<dbReference type="EMBL" id="LCTW02000082">
    <property type="protein sequence ID" value="KXX79617.1"/>
    <property type="molecule type" value="Genomic_DNA"/>
</dbReference>
<evidence type="ECO:0000313" key="3">
    <source>
        <dbReference type="EMBL" id="KXX79617.1"/>
    </source>
</evidence>
<protein>
    <submittedName>
        <fullName evidence="3">Uncharacterized protein</fullName>
    </submittedName>
</protein>
<feature type="signal peptide" evidence="2">
    <location>
        <begin position="1"/>
        <end position="18"/>
    </location>
</feature>
<evidence type="ECO:0000256" key="2">
    <source>
        <dbReference type="SAM" id="SignalP"/>
    </source>
</evidence>
<dbReference type="OrthoDB" id="3938867at2759"/>
<dbReference type="Proteomes" id="UP000078237">
    <property type="component" value="Unassembled WGS sequence"/>
</dbReference>
<comment type="caution">
    <text evidence="3">The sequence shown here is derived from an EMBL/GenBank/DDBJ whole genome shotgun (WGS) entry which is preliminary data.</text>
</comment>
<keyword evidence="4" id="KW-1185">Reference proteome</keyword>
<keyword evidence="2" id="KW-0732">Signal</keyword>
<organism evidence="3 4">
    <name type="scientific">Madurella mycetomatis</name>
    <dbReference type="NCBI Taxonomy" id="100816"/>
    <lineage>
        <taxon>Eukaryota</taxon>
        <taxon>Fungi</taxon>
        <taxon>Dikarya</taxon>
        <taxon>Ascomycota</taxon>
        <taxon>Pezizomycotina</taxon>
        <taxon>Sordariomycetes</taxon>
        <taxon>Sordariomycetidae</taxon>
        <taxon>Sordariales</taxon>
        <taxon>Sordariales incertae sedis</taxon>
        <taxon>Madurella</taxon>
    </lineage>
</organism>
<feature type="chain" id="PRO_5008043726" evidence="2">
    <location>
        <begin position="19"/>
        <end position="240"/>
    </location>
</feature>
<proteinExistence type="predicted"/>
<accession>A0A175W7K0</accession>
<feature type="region of interest" description="Disordered" evidence="1">
    <location>
        <begin position="219"/>
        <end position="240"/>
    </location>
</feature>
<reference evidence="3 4" key="1">
    <citation type="journal article" date="2016" name="Genome Announc.">
        <title>Genome Sequence of Madurella mycetomatis mm55, Isolated from a Human Mycetoma Case in Sudan.</title>
        <authorList>
            <person name="Smit S."/>
            <person name="Derks M.F."/>
            <person name="Bervoets S."/>
            <person name="Fahal A."/>
            <person name="van Leeuwen W."/>
            <person name="van Belkum A."/>
            <person name="van de Sande W.W."/>
        </authorList>
    </citation>
    <scope>NUCLEOTIDE SEQUENCE [LARGE SCALE GENOMIC DNA]</scope>
    <source>
        <strain evidence="4">mm55</strain>
    </source>
</reference>
<gene>
    <name evidence="3" type="ORF">MMYC01_203024</name>
</gene>
<dbReference type="VEuPathDB" id="FungiDB:MMYC01_203024"/>
<evidence type="ECO:0000256" key="1">
    <source>
        <dbReference type="SAM" id="MobiDB-lite"/>
    </source>
</evidence>
<sequence length="240" mass="27371">MGTRHLICIFWKGKWVLAQYGQYDGYPEGQGVKIFHFLSVACNIDLLKVGLEHIYEPTEEELAAIDAECQAWNNERDAQTLLRRPNMFGINQLYPGLARETSAGILGLIARAGRTATEDGMAGDAKSSTENKPKKIPVRLDLEFANDTWYCEWAYVVDLDKEVMEVYGEAERKHETHRFVDVGPKEASVPCFVCSLDFRELYLMMDDGEFLAKVQEGIARNREREEADENRTSPPERREA</sequence>
<dbReference type="AlphaFoldDB" id="A0A175W7K0"/>
<name>A0A175W7K0_9PEZI</name>
<evidence type="ECO:0000313" key="4">
    <source>
        <dbReference type="Proteomes" id="UP000078237"/>
    </source>
</evidence>